<keyword evidence="1" id="KW-0472">Membrane</keyword>
<feature type="domain" description="EF-hand" evidence="3">
    <location>
        <begin position="93"/>
        <end position="128"/>
    </location>
</feature>
<keyword evidence="1" id="KW-0812">Transmembrane</keyword>
<dbReference type="InterPro" id="IPR000261">
    <property type="entry name" value="EH_dom"/>
</dbReference>
<dbReference type="InterPro" id="IPR011992">
    <property type="entry name" value="EF-hand-dom_pair"/>
</dbReference>
<dbReference type="Gene3D" id="1.10.238.10">
    <property type="entry name" value="EF-hand"/>
    <property type="match status" value="1"/>
</dbReference>
<dbReference type="RefSeq" id="XP_040947777.1">
    <property type="nucleotide sequence ID" value="XM_041091843.1"/>
</dbReference>
<reference evidence="4" key="1">
    <citation type="journal article" date="2020" name="Nat. Genet.">
        <title>Genomic diversifications of five Gossypium allopolyploid species and their impact on cotton improvement.</title>
        <authorList>
            <person name="Chen Z.J."/>
            <person name="Sreedasyam A."/>
            <person name="Ando A."/>
            <person name="Song Q."/>
            <person name="De Santiago L.M."/>
            <person name="Hulse-Kemp A.M."/>
            <person name="Ding M."/>
            <person name="Ye W."/>
            <person name="Kirkbride R.C."/>
            <person name="Jenkins J."/>
            <person name="Plott C."/>
            <person name="Lovell J."/>
            <person name="Lin Y.M."/>
            <person name="Vaughn R."/>
            <person name="Liu B."/>
            <person name="Simpson S."/>
            <person name="Scheffler B.E."/>
            <person name="Wen L."/>
            <person name="Saski C.A."/>
            <person name="Grover C.E."/>
            <person name="Hu G."/>
            <person name="Conover J.L."/>
            <person name="Carlson J.W."/>
            <person name="Shu S."/>
            <person name="Boston L.B."/>
            <person name="Williams M."/>
            <person name="Peterson D.G."/>
            <person name="McGee K."/>
            <person name="Jones D.C."/>
            <person name="Wendel J.F."/>
            <person name="Stelly D.M."/>
            <person name="Grimwood J."/>
            <person name="Schmutz J."/>
        </authorList>
    </citation>
    <scope>NUCLEOTIDE SEQUENCE [LARGE SCALE GENOMIC DNA]</scope>
    <source>
        <strain evidence="4">cv. TM-1</strain>
    </source>
</reference>
<dbReference type="InterPro" id="IPR002048">
    <property type="entry name" value="EF_hand_dom"/>
</dbReference>
<organism evidence="4 6">
    <name type="scientific">Gossypium hirsutum</name>
    <name type="common">Upland cotton</name>
    <name type="synonym">Gossypium mexicanum</name>
    <dbReference type="NCBI Taxonomy" id="3635"/>
    <lineage>
        <taxon>Eukaryota</taxon>
        <taxon>Viridiplantae</taxon>
        <taxon>Streptophyta</taxon>
        <taxon>Embryophyta</taxon>
        <taxon>Tracheophyta</taxon>
        <taxon>Spermatophyta</taxon>
        <taxon>Magnoliopsida</taxon>
        <taxon>eudicotyledons</taxon>
        <taxon>Gunneridae</taxon>
        <taxon>Pentapetalae</taxon>
        <taxon>rosids</taxon>
        <taxon>malvids</taxon>
        <taxon>Malvales</taxon>
        <taxon>Malvaceae</taxon>
        <taxon>Malvoideae</taxon>
        <taxon>Gossypium</taxon>
    </lineage>
</organism>
<feature type="transmembrane region" description="Helical" evidence="1">
    <location>
        <begin position="33"/>
        <end position="55"/>
    </location>
</feature>
<dbReference type="Proteomes" id="UP000818029">
    <property type="component" value="Chromosome D04"/>
</dbReference>
<dbReference type="RefSeq" id="XP_040947776.1">
    <property type="nucleotide sequence ID" value="XM_041091842.1"/>
</dbReference>
<sequence length="237" mass="27279">MSSFAPNISTKGFSDLYQKTTGIDLWNSFFSSVFSFSFFSFVRFFLLIFFPSLLFRSQLLFCRTLEVTQRKTSTVFSSAMEIGIGRIGSCSKEHQKIYQEWFNFADSDNDGRITGNDAIKFFGMSNLPRPDLKQVWATADSKRLGFLGFKEFVFAMQLVSLAQEGHQISHVFLNVDFENIRPPVMEGLDTLIMRKKQSSKSSSLESNDIFVLCDFNYRRLKEIVPSEVEAFRSYISF</sequence>
<evidence type="ECO:0000313" key="5">
    <source>
        <dbReference type="RefSeq" id="XP_040947776.1"/>
    </source>
</evidence>
<accession>A0ABM2ZYQ8</accession>
<keyword evidence="4" id="KW-1185">Reference proteome</keyword>
<dbReference type="SMART" id="SM00054">
    <property type="entry name" value="EFh"/>
    <property type="match status" value="2"/>
</dbReference>
<reference evidence="5 6" key="2">
    <citation type="submission" date="2025-05" db="UniProtKB">
        <authorList>
            <consortium name="RefSeq"/>
        </authorList>
    </citation>
    <scope>IDENTIFICATION</scope>
</reference>
<dbReference type="GeneID" id="107934353"/>
<evidence type="ECO:0000313" key="6">
    <source>
        <dbReference type="RefSeq" id="XP_040947777.1"/>
    </source>
</evidence>
<evidence type="ECO:0000259" key="3">
    <source>
        <dbReference type="PROSITE" id="PS50222"/>
    </source>
</evidence>
<evidence type="ECO:0000259" key="2">
    <source>
        <dbReference type="PROSITE" id="PS50031"/>
    </source>
</evidence>
<protein>
    <submittedName>
        <fullName evidence="5 6">EH domain-containing protein 1 isoform X1</fullName>
    </submittedName>
</protein>
<feature type="domain" description="EH" evidence="2">
    <location>
        <begin position="94"/>
        <end position="165"/>
    </location>
</feature>
<dbReference type="PROSITE" id="PS50222">
    <property type="entry name" value="EF_HAND_2"/>
    <property type="match status" value="1"/>
</dbReference>
<dbReference type="Pfam" id="PF12763">
    <property type="entry name" value="EH"/>
    <property type="match status" value="1"/>
</dbReference>
<name>A0ABM2ZYQ8_GOSHI</name>
<dbReference type="PANTHER" id="PTHR11216">
    <property type="entry name" value="EH DOMAIN"/>
    <property type="match status" value="1"/>
</dbReference>
<dbReference type="SMART" id="SM00027">
    <property type="entry name" value="EH"/>
    <property type="match status" value="1"/>
</dbReference>
<evidence type="ECO:0000256" key="1">
    <source>
        <dbReference type="SAM" id="Phobius"/>
    </source>
</evidence>
<gene>
    <name evidence="5 6" type="primary">LOC107934353</name>
</gene>
<dbReference type="CDD" id="cd00052">
    <property type="entry name" value="EH"/>
    <property type="match status" value="1"/>
</dbReference>
<evidence type="ECO:0000313" key="4">
    <source>
        <dbReference type="Proteomes" id="UP000818029"/>
    </source>
</evidence>
<keyword evidence="1" id="KW-1133">Transmembrane helix</keyword>
<proteinExistence type="predicted"/>
<dbReference type="SUPFAM" id="SSF47473">
    <property type="entry name" value="EF-hand"/>
    <property type="match status" value="1"/>
</dbReference>
<dbReference type="PROSITE" id="PS50031">
    <property type="entry name" value="EH"/>
    <property type="match status" value="1"/>
</dbReference>
<dbReference type="PANTHER" id="PTHR11216:SF31">
    <property type="entry name" value="AT21416P"/>
    <property type="match status" value="1"/>
</dbReference>